<evidence type="ECO:0000256" key="5">
    <source>
        <dbReference type="ARBA" id="ARBA00012891"/>
    </source>
</evidence>
<dbReference type="Gene3D" id="1.10.290.10">
    <property type="entry name" value="Topoisomerase I, domain 4"/>
    <property type="match status" value="1"/>
</dbReference>
<feature type="domain" description="GRF-type" evidence="22">
    <location>
        <begin position="742"/>
        <end position="784"/>
    </location>
</feature>
<dbReference type="SMART" id="SM00493">
    <property type="entry name" value="TOPRIM"/>
    <property type="match status" value="1"/>
</dbReference>
<comment type="catalytic activity">
    <reaction evidence="1">
        <text>ATP-independent breakage of single-stranded DNA, followed by passage and rejoining.</text>
        <dbReference type="EC" id="5.6.2.1"/>
    </reaction>
</comment>
<dbReference type="GO" id="GO:0005759">
    <property type="term" value="C:mitochondrial matrix"/>
    <property type="evidence" value="ECO:0007669"/>
    <property type="project" value="UniProtKB-SubCell"/>
</dbReference>
<feature type="domain" description="GRF-type" evidence="22">
    <location>
        <begin position="942"/>
        <end position="984"/>
    </location>
</feature>
<dbReference type="Gene3D" id="3.30.65.10">
    <property type="entry name" value="Bacterial Topoisomerase I, domain 1"/>
    <property type="match status" value="1"/>
</dbReference>
<reference evidence="24" key="1">
    <citation type="journal article" date="2012" name="Nature">
        <title>The oyster genome reveals stress adaptation and complexity of shell formation.</title>
        <authorList>
            <person name="Zhang G."/>
            <person name="Fang X."/>
            <person name="Guo X."/>
            <person name="Li L."/>
            <person name="Luo R."/>
            <person name="Xu F."/>
            <person name="Yang P."/>
            <person name="Zhang L."/>
            <person name="Wang X."/>
            <person name="Qi H."/>
            <person name="Xiong Z."/>
            <person name="Que H."/>
            <person name="Xie Y."/>
            <person name="Holland P.W."/>
            <person name="Paps J."/>
            <person name="Zhu Y."/>
            <person name="Wu F."/>
            <person name="Chen Y."/>
            <person name="Wang J."/>
            <person name="Peng C."/>
            <person name="Meng J."/>
            <person name="Yang L."/>
            <person name="Liu J."/>
            <person name="Wen B."/>
            <person name="Zhang N."/>
            <person name="Huang Z."/>
            <person name="Zhu Q."/>
            <person name="Feng Y."/>
            <person name="Mount A."/>
            <person name="Hedgecock D."/>
            <person name="Xu Z."/>
            <person name="Liu Y."/>
            <person name="Domazet-Loso T."/>
            <person name="Du Y."/>
            <person name="Sun X."/>
            <person name="Zhang S."/>
            <person name="Liu B."/>
            <person name="Cheng P."/>
            <person name="Jiang X."/>
            <person name="Li J."/>
            <person name="Fan D."/>
            <person name="Wang W."/>
            <person name="Fu W."/>
            <person name="Wang T."/>
            <person name="Wang B."/>
            <person name="Zhang J."/>
            <person name="Peng Z."/>
            <person name="Li Y."/>
            <person name="Li N."/>
            <person name="Wang J."/>
            <person name="Chen M."/>
            <person name="He Y."/>
            <person name="Tan F."/>
            <person name="Song X."/>
            <person name="Zheng Q."/>
            <person name="Huang R."/>
            <person name="Yang H."/>
            <person name="Du X."/>
            <person name="Chen L."/>
            <person name="Yang M."/>
            <person name="Gaffney P.M."/>
            <person name="Wang S."/>
            <person name="Luo L."/>
            <person name="She Z."/>
            <person name="Ming Y."/>
            <person name="Huang W."/>
            <person name="Zhang S."/>
            <person name="Huang B."/>
            <person name="Zhang Y."/>
            <person name="Qu T."/>
            <person name="Ni P."/>
            <person name="Miao G."/>
            <person name="Wang J."/>
            <person name="Wang Q."/>
            <person name="Steinberg C.E."/>
            <person name="Wang H."/>
            <person name="Li N."/>
            <person name="Qian L."/>
            <person name="Zhang G."/>
            <person name="Li Y."/>
            <person name="Yang H."/>
            <person name="Liu X."/>
            <person name="Wang J."/>
            <person name="Yin Y."/>
            <person name="Wang J."/>
        </authorList>
    </citation>
    <scope>NUCLEOTIDE SEQUENCE [LARGE SCALE GENOMIC DNA]</scope>
    <source>
        <strain evidence="24">05x7-T-G4-1.051#20</strain>
    </source>
</reference>
<dbReference type="CDD" id="cd03362">
    <property type="entry name" value="TOPRIM_TopoIA_TopoIII"/>
    <property type="match status" value="1"/>
</dbReference>
<comment type="subcellular location">
    <subcellularLocation>
        <location evidence="3">Mitochondrion matrix</location>
    </subcellularLocation>
</comment>
<feature type="transmembrane region" description="Helical" evidence="20">
    <location>
        <begin position="1277"/>
        <end position="1300"/>
    </location>
</feature>
<dbReference type="Pfam" id="PF01131">
    <property type="entry name" value="Topoisom_bac"/>
    <property type="match status" value="1"/>
</dbReference>
<dbReference type="Pfam" id="PF01751">
    <property type="entry name" value="Toprim"/>
    <property type="match status" value="1"/>
</dbReference>
<dbReference type="FunCoup" id="K1QMX0">
    <property type="interactions" value="1987"/>
</dbReference>
<keyword evidence="8" id="KW-0677">Repeat</keyword>
<keyword evidence="20" id="KW-0812">Transmembrane</keyword>
<dbReference type="SMART" id="SM00436">
    <property type="entry name" value="TOP1Bc"/>
    <property type="match status" value="1"/>
</dbReference>
<feature type="transmembrane region" description="Helical" evidence="20">
    <location>
        <begin position="1698"/>
        <end position="1722"/>
    </location>
</feature>
<evidence type="ECO:0000259" key="23">
    <source>
        <dbReference type="PROSITE" id="PS52039"/>
    </source>
</evidence>
<dbReference type="InterPro" id="IPR023406">
    <property type="entry name" value="Topo_IA_AS"/>
</dbReference>
<comment type="subunit">
    <text evidence="16">Binds ssDNA. Interacts (via N-terminal region) with BLM; the interaction is direct. Directly interacts with RMI1. Component of the RMI complex, containing at least TOP3A, RMI1 and RMI2. The RMI complex interacts with BLM.</text>
</comment>
<dbReference type="InterPro" id="IPR006171">
    <property type="entry name" value="TOPRIM_dom"/>
</dbReference>
<dbReference type="PROSITE" id="PS00396">
    <property type="entry name" value="TOPO_IA_1"/>
    <property type="match status" value="1"/>
</dbReference>
<feature type="transmembrane region" description="Helical" evidence="20">
    <location>
        <begin position="1828"/>
        <end position="1852"/>
    </location>
</feature>
<dbReference type="GO" id="GO:0003677">
    <property type="term" value="F:DNA binding"/>
    <property type="evidence" value="ECO:0007669"/>
    <property type="project" value="UniProtKB-KW"/>
</dbReference>
<feature type="transmembrane region" description="Helical" evidence="20">
    <location>
        <begin position="1488"/>
        <end position="1507"/>
    </location>
</feature>
<evidence type="ECO:0000256" key="18">
    <source>
        <dbReference type="PROSITE-ProRule" id="PRU01343"/>
    </source>
</evidence>
<dbReference type="EC" id="5.6.2.1" evidence="5"/>
<dbReference type="SMART" id="SM00437">
    <property type="entry name" value="TOP1Ac"/>
    <property type="match status" value="1"/>
</dbReference>
<evidence type="ECO:0000256" key="16">
    <source>
        <dbReference type="ARBA" id="ARBA00064039"/>
    </source>
</evidence>
<dbReference type="GO" id="GO:0005654">
    <property type="term" value="C:nucleoplasm"/>
    <property type="evidence" value="ECO:0007669"/>
    <property type="project" value="UniProtKB-ARBA"/>
</dbReference>
<sequence>MMMTSVSGHLLEMDFVGQYNKWYSCSPLSLFDLPIEKKCPDKFADIKRTLEREVRQSQYLIIWTDCDREGENIGHEVIQVCKAVNPNIPVYRARFSEITPQAVARACSNLVPPDQRTSDAVDVRQELDLRIGAAFTRFQTMRLQKIFPEALADKLISYGSCQFPTLGFVVERYKQVQAFIPEPFWKIKVTHMFDEETKCEFSWKRNRLFDHNACLILYEQCVENPQATVMEVKCKPKSKWRPTPLDTVEMEKLASRKLRLSAKETMRIAENLYTKGFISYPRTETNIFPKDLDLAALVQEQSRDPNWGGFASGILQDRPNPRNGNKSDQAHPPIHPIKYTATLQGNDARLYEFIVRHFLATCSKDAQGQETTVTINIADEMFTAQGLMIIARNYLDVYPYDRWNAKTIPVYQEGDSFQPNSIDMLFSETSPPPLLTEADLIALMEKHGIGTDATHAEHIETIKTRMYIGVNNDGRFVPGQLGMGLVEGYDAMGYEMSKPHLRSELEADLKRICEGKKDKNVVLTQQVAKYRDVFKVACEQALKIDQALSQYLGEAKEIPVGEELERLSVVPVKKCSNCGLEMTLKTKKSGGFYIGCQGYPSCRSAIWFPDFVLDASVSDVKYAGCVAGCDELLAESLQINHSAPPSSQRPTQQMMGGHTRQESQRVPLVTVQPFNRQTDNQESAGQEVVCNCGTSALLLTVKKDGPNQATTDFDVHNFSNRKAVLQVWRFCMFQNPGPEVTCNCGGPARLLRVTKEGPNKDREFYSCSLPRGQGCDFFQWADATDENGDRSFRGGGGGGLTVNKEGPNKGRTFYACANPRDQSCNFFQWGDVTNDENRGGNLSGGAGVPFVLSRYQGTHSGGDSDVMCNCGNPAKMLTVNKDGPNKGRTFYACANPREQSCNFFQWGDVTNDENSGGQFGGGGGGGGRYQGTQSGGDSDVMCNCGNPAKMLMVNKEGPNKGRTFYACANPRDQSCKFFQWADESSSGGNTNTGVSKKRTLSMLDSSGVTPTKKRAARKCGLCGEEGVSKKRTLSMLDSSGVTPTKKRAARKCGLCGEEVNPAYRDDSLQRDRVAVDMEGIRMEERRGSDGSREYCPEGSTRRRWAATAEPRDTADLINALPSRQLEQIASGVAAKESIRRRKSSRRSIHGTLRAARGKDANEVADSFTRNDDYMDELDGEARTTETLRRMALPMHDKLSIKRTTSETRKQMTLKRGQTHKKIGWWKRTKYSIGISWMHFKHRMAEFAYSLELWRSHMKKIEGHFGTGVTSYFLFLKWLFLLNIPVFTLTLGFVVVPQILYRYNIKVPSGYGFSVNETSVSFTGEELLTGGNWFNNTELYYGFYTDQVIEIPVNSTTSYNMKYAYLFTCGGYYILCLITLAISISQSYKMNYIEGSGTHTFYNVSRVFCGWDYNITDKAAARLKHKSFYNEMKEYLSGSKKKSHKKNMEERCKLLFLRVFTNLLILGSIAGLSYLVFWISGSGTLKGSVYILSDLALSLCVSAIFLVFPPIFSKIAQFEKYEEPKNELYINMIRTMLLKTCVLGILVYFWFTDTAKDKYSCWETAVGSEIYRLVLVDFFFILGATFFLEFLRRLGTFYSPLLSLVMMVKLFIIFYVKMVSVLQNCQPSLRPWRAAKSHTIFMGFLFFFFLMAMVAVAVGVIIIEPSKVCGPFRGEEKAYSIVTNLIDSWKGDLKVLHDIINFISSPGSIASILVALCVGTYYMRIVMIGHKEMVTLLRQQLHMEGRDKAYLLRMLQDVSQKKKEKLGPSNVNRLLSPTSNSTLEAGQRTAGRIEPSKVCGPFRGEEKAYSIVTNLIDSWKGDLKVLHDIINFISSPGSIASILVALCVGTYYMRIVMIGHKEMVTLLRQQLHMEGRDKAYLLRMLQDVSQKKKEKLGPSNVNRLLSPTSNSTLEAGQRTAGRRVFARTAADTVASMAPGNTRMRNLNGVLR</sequence>
<feature type="transmembrane region" description="Helical" evidence="20">
    <location>
        <begin position="1639"/>
        <end position="1662"/>
    </location>
</feature>
<keyword evidence="12" id="KW-0799">Topoisomerase</keyword>
<comment type="similarity">
    <text evidence="4">Belongs to the type IA topoisomerase family.</text>
</comment>
<keyword evidence="20" id="KW-0472">Membrane</keyword>
<feature type="transmembrane region" description="Helical" evidence="20">
    <location>
        <begin position="1597"/>
        <end position="1619"/>
    </location>
</feature>
<feature type="transmembrane region" description="Helical" evidence="20">
    <location>
        <begin position="1569"/>
        <end position="1590"/>
    </location>
</feature>
<evidence type="ECO:0000256" key="8">
    <source>
        <dbReference type="ARBA" id="ARBA00022737"/>
    </source>
</evidence>
<keyword evidence="7" id="KW-0479">Metal-binding</keyword>
<dbReference type="InterPro" id="IPR013497">
    <property type="entry name" value="Topo_IA_cen"/>
</dbReference>
<feature type="compositionally biased region" description="Polar residues" evidence="19">
    <location>
        <begin position="1898"/>
        <end position="1913"/>
    </location>
</feature>
<keyword evidence="9 18" id="KW-0863">Zinc-finger</keyword>
<dbReference type="InParanoid" id="K1QMX0"/>
<feature type="compositionally biased region" description="Basic and acidic residues" evidence="19">
    <location>
        <begin position="1083"/>
        <end position="1095"/>
    </location>
</feature>
<dbReference type="GO" id="GO:0006265">
    <property type="term" value="P:DNA topological change"/>
    <property type="evidence" value="ECO:0007669"/>
    <property type="project" value="InterPro"/>
</dbReference>
<dbReference type="InterPro" id="IPR023405">
    <property type="entry name" value="Topo_IA_core_domain"/>
</dbReference>
<dbReference type="PROSITE" id="PS50880">
    <property type="entry name" value="TOPRIM"/>
    <property type="match status" value="1"/>
</dbReference>
<evidence type="ECO:0000256" key="2">
    <source>
        <dbReference type="ARBA" id="ARBA00001946"/>
    </source>
</evidence>
<gene>
    <name evidence="24" type="ORF">CGI_10006872</name>
</gene>
<dbReference type="HOGENOM" id="CLU_234794_0_0_1"/>
<dbReference type="InterPro" id="IPR013498">
    <property type="entry name" value="Topo_IA_Znf"/>
</dbReference>
<accession>K1QMX0</accession>
<feature type="compositionally biased region" description="Polar residues" evidence="19">
    <location>
        <begin position="641"/>
        <end position="654"/>
    </location>
</feature>
<feature type="transmembrane region" description="Helical" evidence="20">
    <location>
        <begin position="1454"/>
        <end position="1476"/>
    </location>
</feature>
<dbReference type="Pfam" id="PF06839">
    <property type="entry name" value="Zn_ribbon_GRF"/>
    <property type="match status" value="4"/>
</dbReference>
<name>K1QMX0_MAGGI</name>
<organism evidence="24">
    <name type="scientific">Magallana gigas</name>
    <name type="common">Pacific oyster</name>
    <name type="synonym">Crassostrea gigas</name>
    <dbReference type="NCBI Taxonomy" id="29159"/>
    <lineage>
        <taxon>Eukaryota</taxon>
        <taxon>Metazoa</taxon>
        <taxon>Spiralia</taxon>
        <taxon>Lophotrochozoa</taxon>
        <taxon>Mollusca</taxon>
        <taxon>Bivalvia</taxon>
        <taxon>Autobranchia</taxon>
        <taxon>Pteriomorphia</taxon>
        <taxon>Ostreida</taxon>
        <taxon>Ostreoidea</taxon>
        <taxon>Ostreidae</taxon>
        <taxon>Magallana</taxon>
    </lineage>
</organism>
<evidence type="ECO:0000256" key="11">
    <source>
        <dbReference type="ARBA" id="ARBA00022842"/>
    </source>
</evidence>
<keyword evidence="11" id="KW-0460">Magnesium</keyword>
<dbReference type="FunFam" id="1.10.290.10:FF:000001">
    <property type="entry name" value="DNA topoisomerase"/>
    <property type="match status" value="1"/>
</dbReference>
<dbReference type="EMBL" id="JH818393">
    <property type="protein sequence ID" value="EKC32429.1"/>
    <property type="molecule type" value="Genomic_DNA"/>
</dbReference>
<dbReference type="FunFam" id="3.40.50.140:FF:000003">
    <property type="entry name" value="DNA topoisomerase"/>
    <property type="match status" value="1"/>
</dbReference>
<feature type="domain" description="GRF-type" evidence="22">
    <location>
        <begin position="868"/>
        <end position="910"/>
    </location>
</feature>
<evidence type="ECO:0000256" key="6">
    <source>
        <dbReference type="ARBA" id="ARBA00017153"/>
    </source>
</evidence>
<dbReference type="GO" id="GO:0031422">
    <property type="term" value="C:RecQ family helicase-topoisomerase III complex"/>
    <property type="evidence" value="ECO:0007669"/>
    <property type="project" value="TreeGrafter"/>
</dbReference>
<dbReference type="GO" id="GO:0008270">
    <property type="term" value="F:zinc ion binding"/>
    <property type="evidence" value="ECO:0007669"/>
    <property type="project" value="UniProtKB-KW"/>
</dbReference>
<dbReference type="InterPro" id="IPR003602">
    <property type="entry name" value="Topo_IA_DNA-bd_dom"/>
</dbReference>
<comment type="cofactor">
    <cofactor evidence="2">
        <name>Mg(2+)</name>
        <dbReference type="ChEBI" id="CHEBI:18420"/>
    </cofactor>
</comment>
<dbReference type="InterPro" id="IPR013825">
    <property type="entry name" value="Topo_IA_cen_sub2"/>
</dbReference>
<feature type="domain" description="Toprim" evidence="21">
    <location>
        <begin position="1"/>
        <end position="96"/>
    </location>
</feature>
<dbReference type="PROSITE" id="PS52039">
    <property type="entry name" value="TOPO_IA_2"/>
    <property type="match status" value="1"/>
</dbReference>
<keyword evidence="20" id="KW-1133">Transmembrane helix</keyword>
<evidence type="ECO:0000256" key="4">
    <source>
        <dbReference type="ARBA" id="ARBA00009446"/>
    </source>
</evidence>
<proteinExistence type="inferred from homology"/>
<evidence type="ECO:0000256" key="3">
    <source>
        <dbReference type="ARBA" id="ARBA00004305"/>
    </source>
</evidence>
<dbReference type="PANTHER" id="PTHR11390">
    <property type="entry name" value="PROKARYOTIC DNA TOPOISOMERASE"/>
    <property type="match status" value="1"/>
</dbReference>
<evidence type="ECO:0000256" key="12">
    <source>
        <dbReference type="ARBA" id="ARBA00023029"/>
    </source>
</evidence>
<dbReference type="GO" id="GO:0006310">
    <property type="term" value="P:DNA recombination"/>
    <property type="evidence" value="ECO:0007669"/>
    <property type="project" value="TreeGrafter"/>
</dbReference>
<dbReference type="InterPro" id="IPR013826">
    <property type="entry name" value="Topo_IA_cen_sub3"/>
</dbReference>
<feature type="region of interest" description="Disordered" evidence="19">
    <location>
        <begin position="641"/>
        <end position="663"/>
    </location>
</feature>
<dbReference type="PROSITE" id="PS51999">
    <property type="entry name" value="ZF_GRF"/>
    <property type="match status" value="4"/>
</dbReference>
<dbReference type="Pfam" id="PF01396">
    <property type="entry name" value="Zn_ribbon_Top1"/>
    <property type="match status" value="1"/>
</dbReference>
<feature type="transmembrane region" description="Helical" evidence="20">
    <location>
        <begin position="1362"/>
        <end position="1383"/>
    </location>
</feature>
<evidence type="ECO:0000259" key="22">
    <source>
        <dbReference type="PROSITE" id="PS51999"/>
    </source>
</evidence>
<dbReference type="Gene3D" id="2.70.20.10">
    <property type="entry name" value="Topoisomerase I, domain 3"/>
    <property type="match status" value="1"/>
</dbReference>
<keyword evidence="15 24" id="KW-0413">Isomerase</keyword>
<evidence type="ECO:0000313" key="24">
    <source>
        <dbReference type="EMBL" id="EKC32429.1"/>
    </source>
</evidence>
<keyword evidence="10" id="KW-0862">Zinc</keyword>
<dbReference type="SUPFAM" id="SSF56712">
    <property type="entry name" value="Prokaryotic type I DNA topoisomerase"/>
    <property type="match status" value="1"/>
</dbReference>
<dbReference type="GO" id="GO:0003917">
    <property type="term" value="F:DNA topoisomerase type I (single strand cut, ATP-independent) activity"/>
    <property type="evidence" value="ECO:0007669"/>
    <property type="project" value="UniProtKB-EC"/>
</dbReference>
<dbReference type="PANTHER" id="PTHR11390:SF21">
    <property type="entry name" value="DNA TOPOISOMERASE 3-ALPHA"/>
    <property type="match status" value="1"/>
</dbReference>
<dbReference type="FunFam" id="2.70.20.10:FF:000004">
    <property type="entry name" value="DNA topoisomerase"/>
    <property type="match status" value="1"/>
</dbReference>
<dbReference type="Gene3D" id="3.40.50.140">
    <property type="match status" value="1"/>
</dbReference>
<feature type="domain" description="GRF-type" evidence="22">
    <location>
        <begin position="791"/>
        <end position="833"/>
    </location>
</feature>
<evidence type="ECO:0000256" key="20">
    <source>
        <dbReference type="SAM" id="Phobius"/>
    </source>
</evidence>
<evidence type="ECO:0000256" key="14">
    <source>
        <dbReference type="ARBA" id="ARBA00023128"/>
    </source>
</evidence>
<dbReference type="FunFam" id="1.10.460.10:FF:000020">
    <property type="entry name" value="DNA topoisomerase 3-alpha"/>
    <property type="match status" value="1"/>
</dbReference>
<evidence type="ECO:0000256" key="13">
    <source>
        <dbReference type="ARBA" id="ARBA00023125"/>
    </source>
</evidence>
<dbReference type="InterPro" id="IPR010666">
    <property type="entry name" value="Znf_GRF"/>
</dbReference>
<dbReference type="GO" id="GO:0016020">
    <property type="term" value="C:membrane"/>
    <property type="evidence" value="ECO:0007669"/>
    <property type="project" value="InterPro"/>
</dbReference>
<feature type="region of interest" description="Disordered" evidence="19">
    <location>
        <begin position="1083"/>
        <end position="1102"/>
    </location>
</feature>
<evidence type="ECO:0000256" key="7">
    <source>
        <dbReference type="ARBA" id="ARBA00022723"/>
    </source>
</evidence>
<dbReference type="PRINTS" id="PR00417">
    <property type="entry name" value="PRTPISMRASEI"/>
</dbReference>
<evidence type="ECO:0000256" key="9">
    <source>
        <dbReference type="ARBA" id="ARBA00022771"/>
    </source>
</evidence>
<evidence type="ECO:0000256" key="10">
    <source>
        <dbReference type="ARBA" id="ARBA00022833"/>
    </source>
</evidence>
<dbReference type="Pfam" id="PF07810">
    <property type="entry name" value="TMC"/>
    <property type="match status" value="1"/>
</dbReference>
<feature type="transmembrane region" description="Helical" evidence="20">
    <location>
        <begin position="1527"/>
        <end position="1549"/>
    </location>
</feature>
<feature type="region of interest" description="Disordered" evidence="19">
    <location>
        <begin position="1892"/>
        <end position="1919"/>
    </location>
</feature>
<keyword evidence="14" id="KW-0496">Mitochondrion</keyword>
<dbReference type="InterPro" id="IPR012496">
    <property type="entry name" value="TMC_dom"/>
</dbReference>
<dbReference type="Gene3D" id="1.10.460.10">
    <property type="entry name" value="Topoisomerase I, domain 2"/>
    <property type="match status" value="1"/>
</dbReference>
<dbReference type="GO" id="GO:0006281">
    <property type="term" value="P:DNA repair"/>
    <property type="evidence" value="ECO:0007669"/>
    <property type="project" value="TreeGrafter"/>
</dbReference>
<dbReference type="InterPro" id="IPR003601">
    <property type="entry name" value="Topo_IA_2"/>
</dbReference>
<dbReference type="InterPro" id="IPR034144">
    <property type="entry name" value="TOPRIM_TopoIII"/>
</dbReference>
<evidence type="ECO:0000256" key="15">
    <source>
        <dbReference type="ARBA" id="ARBA00023235"/>
    </source>
</evidence>
<evidence type="ECO:0000259" key="21">
    <source>
        <dbReference type="PROSITE" id="PS50880"/>
    </source>
</evidence>
<dbReference type="CDD" id="cd00186">
    <property type="entry name" value="TOP1Ac"/>
    <property type="match status" value="1"/>
</dbReference>
<dbReference type="InterPro" id="IPR013824">
    <property type="entry name" value="Topo_IA_cen_sub1"/>
</dbReference>
<keyword evidence="13" id="KW-0238">DNA-binding</keyword>
<dbReference type="InterPro" id="IPR000380">
    <property type="entry name" value="Topo_IA"/>
</dbReference>
<protein>
    <recommendedName>
        <fullName evidence="6">DNA topoisomerase 3-alpha</fullName>
        <ecNumber evidence="5">5.6.2.1</ecNumber>
    </recommendedName>
    <alternativeName>
        <fullName evidence="17">DNA topoisomerase III alpha</fullName>
    </alternativeName>
</protein>
<evidence type="ECO:0000256" key="19">
    <source>
        <dbReference type="SAM" id="MobiDB-lite"/>
    </source>
</evidence>
<feature type="domain" description="Topo IA-type catalytic" evidence="23">
    <location>
        <begin position="114"/>
        <end position="534"/>
    </location>
</feature>
<evidence type="ECO:0000256" key="17">
    <source>
        <dbReference type="ARBA" id="ARBA00076862"/>
    </source>
</evidence>
<evidence type="ECO:0000256" key="1">
    <source>
        <dbReference type="ARBA" id="ARBA00000213"/>
    </source>
</evidence>